<dbReference type="PANTHER" id="PTHR43731:SF14">
    <property type="entry name" value="PRESENILIN-ASSOCIATED RHOMBOID-LIKE PROTEIN, MITOCHONDRIAL"/>
    <property type="match status" value="1"/>
</dbReference>
<proteinExistence type="inferred from homology"/>
<keyword evidence="6 8" id="KW-0472">Membrane</keyword>
<keyword evidence="3 8" id="KW-0812">Transmembrane</keyword>
<dbReference type="Proteomes" id="UP000639606">
    <property type="component" value="Unassembled WGS sequence"/>
</dbReference>
<reference evidence="10" key="2">
    <citation type="submission" date="2020-09" db="EMBL/GenBank/DDBJ databases">
        <authorList>
            <person name="Sun Q."/>
            <person name="Ohkuma M."/>
        </authorList>
    </citation>
    <scope>NUCLEOTIDE SEQUENCE</scope>
    <source>
        <strain evidence="10">JCM 3313</strain>
    </source>
</reference>
<dbReference type="GO" id="GO:0006508">
    <property type="term" value="P:proteolysis"/>
    <property type="evidence" value="ECO:0007669"/>
    <property type="project" value="UniProtKB-KW"/>
</dbReference>
<gene>
    <name evidence="10" type="ORF">GCM10010185_07130</name>
</gene>
<feature type="transmembrane region" description="Helical" evidence="8">
    <location>
        <begin position="170"/>
        <end position="188"/>
    </location>
</feature>
<sequence>MASSPTPPPPGDPIGAQPDRQVCVRHPGRVTALRCSRCDRPSCPDCLREASVGHQCVDCVMEGNRTTRTARTVAGAEDNPRRMVVAPVLIALNAVAFLVTAGQAGSAVDLRGSQLYADFVMWPIGVYFGEWWRLVASGFLHNDPLHLLLNMAALYVLGQLLEPVFGRTRFLAVYLLSLLGGSVAVYLFDSVDRPVAGASGAIYGLLGALLVTQLKLRANLTPVLMVLGVNVVFSFTVANISWLGHLGGLFVGAAMAAALVYAPKPGRVFWQAGAVVAALLVLVLLVVTRTALLG</sequence>
<organism evidence="10 11">
    <name type="scientific">Saccharothrix coeruleofusca</name>
    <dbReference type="NCBI Taxonomy" id="33919"/>
    <lineage>
        <taxon>Bacteria</taxon>
        <taxon>Bacillati</taxon>
        <taxon>Actinomycetota</taxon>
        <taxon>Actinomycetes</taxon>
        <taxon>Pseudonocardiales</taxon>
        <taxon>Pseudonocardiaceae</taxon>
        <taxon>Saccharothrix</taxon>
    </lineage>
</organism>
<comment type="caution">
    <text evidence="10">The sequence shown here is derived from an EMBL/GenBank/DDBJ whole genome shotgun (WGS) entry which is preliminary data.</text>
</comment>
<comment type="similarity">
    <text evidence="2">Belongs to the peptidase S54 family.</text>
</comment>
<evidence type="ECO:0000256" key="7">
    <source>
        <dbReference type="SAM" id="MobiDB-lite"/>
    </source>
</evidence>
<feature type="transmembrane region" description="Helical" evidence="8">
    <location>
        <begin position="268"/>
        <end position="287"/>
    </location>
</feature>
<dbReference type="Gene3D" id="1.20.1540.10">
    <property type="entry name" value="Rhomboid-like"/>
    <property type="match status" value="1"/>
</dbReference>
<dbReference type="EMBL" id="BMRG01000001">
    <property type="protein sequence ID" value="GGP38240.1"/>
    <property type="molecule type" value="Genomic_DNA"/>
</dbReference>
<dbReference type="InterPro" id="IPR022764">
    <property type="entry name" value="Peptidase_S54_rhomboid_dom"/>
</dbReference>
<feature type="transmembrane region" description="Helical" evidence="8">
    <location>
        <begin position="218"/>
        <end position="236"/>
    </location>
</feature>
<feature type="transmembrane region" description="Helical" evidence="8">
    <location>
        <begin position="194"/>
        <end position="211"/>
    </location>
</feature>
<evidence type="ECO:0000256" key="6">
    <source>
        <dbReference type="ARBA" id="ARBA00023136"/>
    </source>
</evidence>
<dbReference type="SUPFAM" id="SSF144091">
    <property type="entry name" value="Rhomboid-like"/>
    <property type="match status" value="1"/>
</dbReference>
<accession>A0A918ECT1</accession>
<keyword evidence="4" id="KW-0378">Hydrolase</keyword>
<dbReference type="InterPro" id="IPR050925">
    <property type="entry name" value="Rhomboid_protease_S54"/>
</dbReference>
<evidence type="ECO:0000313" key="11">
    <source>
        <dbReference type="Proteomes" id="UP000639606"/>
    </source>
</evidence>
<dbReference type="GO" id="GO:0016020">
    <property type="term" value="C:membrane"/>
    <property type="evidence" value="ECO:0007669"/>
    <property type="project" value="UniProtKB-SubCell"/>
</dbReference>
<dbReference type="AlphaFoldDB" id="A0A918ECT1"/>
<feature type="region of interest" description="Disordered" evidence="7">
    <location>
        <begin position="1"/>
        <end position="20"/>
    </location>
</feature>
<evidence type="ECO:0000256" key="8">
    <source>
        <dbReference type="SAM" id="Phobius"/>
    </source>
</evidence>
<reference evidence="10" key="1">
    <citation type="journal article" date="2014" name="Int. J. Syst. Evol. Microbiol.">
        <title>Complete genome sequence of Corynebacterium casei LMG S-19264T (=DSM 44701T), isolated from a smear-ripened cheese.</title>
        <authorList>
            <consortium name="US DOE Joint Genome Institute (JGI-PGF)"/>
            <person name="Walter F."/>
            <person name="Albersmeier A."/>
            <person name="Kalinowski J."/>
            <person name="Ruckert C."/>
        </authorList>
    </citation>
    <scope>NUCLEOTIDE SEQUENCE</scope>
    <source>
        <strain evidence="10">JCM 3313</strain>
    </source>
</reference>
<dbReference type="Pfam" id="PF01694">
    <property type="entry name" value="Rhomboid"/>
    <property type="match status" value="1"/>
</dbReference>
<dbReference type="GO" id="GO:0004252">
    <property type="term" value="F:serine-type endopeptidase activity"/>
    <property type="evidence" value="ECO:0007669"/>
    <property type="project" value="InterPro"/>
</dbReference>
<protein>
    <submittedName>
        <fullName evidence="10">Rhomboid family intramembrane serine protease</fullName>
    </submittedName>
</protein>
<feature type="compositionally biased region" description="Pro residues" evidence="7">
    <location>
        <begin position="1"/>
        <end position="12"/>
    </location>
</feature>
<keyword evidence="10" id="KW-0645">Protease</keyword>
<evidence type="ECO:0000256" key="4">
    <source>
        <dbReference type="ARBA" id="ARBA00022801"/>
    </source>
</evidence>
<name>A0A918ECT1_9PSEU</name>
<evidence type="ECO:0000256" key="2">
    <source>
        <dbReference type="ARBA" id="ARBA00009045"/>
    </source>
</evidence>
<evidence type="ECO:0000256" key="5">
    <source>
        <dbReference type="ARBA" id="ARBA00022989"/>
    </source>
</evidence>
<feature type="transmembrane region" description="Helical" evidence="8">
    <location>
        <begin position="242"/>
        <end position="261"/>
    </location>
</feature>
<evidence type="ECO:0000313" key="10">
    <source>
        <dbReference type="EMBL" id="GGP38240.1"/>
    </source>
</evidence>
<dbReference type="InterPro" id="IPR035952">
    <property type="entry name" value="Rhomboid-like_sf"/>
</dbReference>
<evidence type="ECO:0000259" key="9">
    <source>
        <dbReference type="Pfam" id="PF01694"/>
    </source>
</evidence>
<keyword evidence="5 8" id="KW-1133">Transmembrane helix</keyword>
<dbReference type="RefSeq" id="WP_189221532.1">
    <property type="nucleotide sequence ID" value="NZ_BMRG01000001.1"/>
</dbReference>
<keyword evidence="11" id="KW-1185">Reference proteome</keyword>
<evidence type="ECO:0000256" key="3">
    <source>
        <dbReference type="ARBA" id="ARBA00022692"/>
    </source>
</evidence>
<dbReference type="PANTHER" id="PTHR43731">
    <property type="entry name" value="RHOMBOID PROTEASE"/>
    <property type="match status" value="1"/>
</dbReference>
<feature type="domain" description="Peptidase S54 rhomboid" evidence="9">
    <location>
        <begin position="129"/>
        <end position="260"/>
    </location>
</feature>
<evidence type="ECO:0000256" key="1">
    <source>
        <dbReference type="ARBA" id="ARBA00004141"/>
    </source>
</evidence>
<comment type="subcellular location">
    <subcellularLocation>
        <location evidence="1">Membrane</location>
        <topology evidence="1">Multi-pass membrane protein</topology>
    </subcellularLocation>
</comment>